<comment type="caution">
    <text evidence="1">The sequence shown here is derived from an EMBL/GenBank/DDBJ whole genome shotgun (WGS) entry which is preliminary data.</text>
</comment>
<reference evidence="1" key="1">
    <citation type="submission" date="2010-07" db="EMBL/GenBank/DDBJ databases">
        <authorList>
            <person name="Muzny D."/>
            <person name="Qin X."/>
            <person name="Buhay C."/>
            <person name="Dugan-Rocha S."/>
            <person name="Ding Y."/>
            <person name="Chen G."/>
            <person name="Hawes A."/>
            <person name="Holder M."/>
            <person name="Jhangiani S."/>
            <person name="Johnson A."/>
            <person name="Khan Z."/>
            <person name="Li Z."/>
            <person name="Liu W."/>
            <person name="Liu X."/>
            <person name="Perez L."/>
            <person name="Shen H."/>
            <person name="Wang Q."/>
            <person name="Watt J."/>
            <person name="Xi L."/>
            <person name="Xin Y."/>
            <person name="Zhou J."/>
            <person name="Deng J."/>
            <person name="Jiang H."/>
            <person name="Liu Y."/>
            <person name="Qu J."/>
            <person name="Song X.-Z."/>
            <person name="Zhang L."/>
            <person name="Villasana D."/>
            <person name="Johnson A."/>
            <person name="Liu J."/>
            <person name="Liyanage D."/>
            <person name="Lorensuhewa L."/>
            <person name="Robinson T."/>
            <person name="Song A."/>
            <person name="Song B.-B."/>
            <person name="Dinh H."/>
            <person name="Thornton R."/>
            <person name="Coyle M."/>
            <person name="Francisco L."/>
            <person name="Jackson L."/>
            <person name="Javaid M."/>
            <person name="Korchina V."/>
            <person name="Kovar C."/>
            <person name="Mata R."/>
            <person name="Mathew T."/>
            <person name="Ngo R."/>
            <person name="Nguyen L."/>
            <person name="Nguyen N."/>
            <person name="Okwuonu G."/>
            <person name="Ongeri F."/>
            <person name="Pham C."/>
            <person name="Simmons D."/>
            <person name="Wilczek-Boney K."/>
            <person name="Hale W."/>
            <person name="Jakkamsetti A."/>
            <person name="Pham P."/>
            <person name="Ruth R."/>
            <person name="San Lucas F."/>
            <person name="Warren J."/>
            <person name="Zhang J."/>
            <person name="Zhao Z."/>
            <person name="Zhou C."/>
            <person name="Zhu D."/>
            <person name="Lee S."/>
            <person name="Bess C."/>
            <person name="Blankenburg K."/>
            <person name="Forbes L."/>
            <person name="Fu Q."/>
            <person name="Gubbala S."/>
            <person name="Hirani K."/>
            <person name="Jayaseelan J.C."/>
            <person name="Lara F."/>
            <person name="Munidasa M."/>
            <person name="Palculict T."/>
            <person name="Patil S."/>
            <person name="Pu L.-L."/>
            <person name="Saada N."/>
            <person name="Tang L."/>
            <person name="Weissenberger G."/>
            <person name="Zhu Y."/>
            <person name="Hemphill L."/>
            <person name="Shang Y."/>
            <person name="Youmans B."/>
            <person name="Ayvaz T."/>
            <person name="Ross M."/>
            <person name="Santibanez J."/>
            <person name="Aqrawi P."/>
            <person name="Gross S."/>
            <person name="Joshi V."/>
            <person name="Fowler G."/>
            <person name="Nazareth L."/>
            <person name="Reid J."/>
            <person name="Worley K."/>
            <person name="Petrosino J."/>
            <person name="Highlander S."/>
            <person name="Gibbs R."/>
        </authorList>
    </citation>
    <scope>NUCLEOTIDE SEQUENCE [LARGE SCALE GENOMIC DNA]</scope>
    <source>
        <strain evidence="1">ATCC 33861</strain>
    </source>
</reference>
<dbReference type="AlphaFoldDB" id="D7VPJ0"/>
<dbReference type="EMBL" id="ACHA02000011">
    <property type="protein sequence ID" value="EFK57837.1"/>
    <property type="molecule type" value="Genomic_DNA"/>
</dbReference>
<accession>D7VPJ0</accession>
<sequence length="50" mass="5949">MKKKTSQNTINTFTATYYDKENIFKKSQITSKLSFCREGNPQIIYKIIRK</sequence>
<organism evidence="1 2">
    <name type="scientific">Sphingobacterium spiritivorum ATCC 33861</name>
    <dbReference type="NCBI Taxonomy" id="525373"/>
    <lineage>
        <taxon>Bacteria</taxon>
        <taxon>Pseudomonadati</taxon>
        <taxon>Bacteroidota</taxon>
        <taxon>Sphingobacteriia</taxon>
        <taxon>Sphingobacteriales</taxon>
        <taxon>Sphingobacteriaceae</taxon>
        <taxon>Sphingobacterium</taxon>
    </lineage>
</organism>
<dbReference type="STRING" id="525373.HMPREF0766_12910"/>
<keyword evidence="2" id="KW-1185">Reference proteome</keyword>
<evidence type="ECO:0000313" key="1">
    <source>
        <dbReference type="EMBL" id="EFK57837.1"/>
    </source>
</evidence>
<dbReference type="HOGENOM" id="CLU_3122803_0_0_10"/>
<name>D7VPJ0_SPHSI</name>
<proteinExistence type="predicted"/>
<protein>
    <submittedName>
        <fullName evidence="1">Uncharacterized protein</fullName>
    </submittedName>
</protein>
<evidence type="ECO:0000313" key="2">
    <source>
        <dbReference type="Proteomes" id="UP000006258"/>
    </source>
</evidence>
<gene>
    <name evidence="1" type="ORF">HMPREF0766_12910</name>
</gene>
<dbReference type="Proteomes" id="UP000006258">
    <property type="component" value="Unassembled WGS sequence"/>
</dbReference>